<dbReference type="EMBL" id="JACORU010000001">
    <property type="protein sequence ID" value="MBC5764028.1"/>
    <property type="molecule type" value="Genomic_DNA"/>
</dbReference>
<feature type="signal peptide" evidence="1">
    <location>
        <begin position="1"/>
        <end position="23"/>
    </location>
</feature>
<proteinExistence type="predicted"/>
<feature type="chain" id="PRO_5036804361" description="YfdX family protein" evidence="1">
    <location>
        <begin position="24"/>
        <end position="298"/>
    </location>
</feature>
<dbReference type="Proteomes" id="UP000596827">
    <property type="component" value="Unassembled WGS sequence"/>
</dbReference>
<sequence length="298" mass="32399">MLKAAFWTHAAIVVALSQAFAQADVERPAPSAQAVEQKLTMLDKVLNQSPVVARVAASNNEKARRHVASARELALHARTLTTMGQLRGADALVNEAIIEISRAQQLVPDPGSQQAGERARYAQLEDSVSALRRTAEIALPQGDARAAEAAQRVTAKVGELVQQATTLARADKYIEANRQLDQAVVLLLRDASARLAGQTIVYDRKFADRKEEFAFELARHRSFERLVPLALLEYRPSPEALALVERHVAEARELREAAEGVAGRDALLAIRKVNEGTDALRRALQAAGLVVPQTMGSN</sequence>
<evidence type="ECO:0000313" key="3">
    <source>
        <dbReference type="Proteomes" id="UP000596827"/>
    </source>
</evidence>
<name>A0A923M511_9BURK</name>
<reference evidence="2" key="1">
    <citation type="submission" date="2020-08" db="EMBL/GenBank/DDBJ databases">
        <title>Ramlibacter sp. GTP1 16S ribosomal RNA gene genome sequencing and assembly.</title>
        <authorList>
            <person name="Kang M."/>
        </authorList>
    </citation>
    <scope>NUCLEOTIDE SEQUENCE</scope>
    <source>
        <strain evidence="2">GTP1</strain>
    </source>
</reference>
<keyword evidence="3" id="KW-1185">Reference proteome</keyword>
<evidence type="ECO:0008006" key="4">
    <source>
        <dbReference type="Google" id="ProtNLM"/>
    </source>
</evidence>
<comment type="caution">
    <text evidence="2">The sequence shown here is derived from an EMBL/GenBank/DDBJ whole genome shotgun (WGS) entry which is preliminary data.</text>
</comment>
<dbReference type="AlphaFoldDB" id="A0A923M511"/>
<accession>A0A923M511</accession>
<dbReference type="RefSeq" id="WP_187080434.1">
    <property type="nucleotide sequence ID" value="NZ_JACORU010000001.1"/>
</dbReference>
<evidence type="ECO:0000313" key="2">
    <source>
        <dbReference type="EMBL" id="MBC5764028.1"/>
    </source>
</evidence>
<protein>
    <recommendedName>
        <fullName evidence="4">YfdX family protein</fullName>
    </recommendedName>
</protein>
<keyword evidence="1" id="KW-0732">Signal</keyword>
<gene>
    <name evidence="2" type="ORF">H8R02_06170</name>
</gene>
<organism evidence="2 3">
    <name type="scientific">Ramlibacter albus</name>
    <dbReference type="NCBI Taxonomy" id="2079448"/>
    <lineage>
        <taxon>Bacteria</taxon>
        <taxon>Pseudomonadati</taxon>
        <taxon>Pseudomonadota</taxon>
        <taxon>Betaproteobacteria</taxon>
        <taxon>Burkholderiales</taxon>
        <taxon>Comamonadaceae</taxon>
        <taxon>Ramlibacter</taxon>
    </lineage>
</organism>
<evidence type="ECO:0000256" key="1">
    <source>
        <dbReference type="SAM" id="SignalP"/>
    </source>
</evidence>